<keyword evidence="4 12" id="KW-0663">Pyridoxal phosphate</keyword>
<dbReference type="CDD" id="cd06828">
    <property type="entry name" value="PLPDE_III_DapDC"/>
    <property type="match status" value="1"/>
</dbReference>
<evidence type="ECO:0000313" key="17">
    <source>
        <dbReference type="EMBL" id="NLR76460.1"/>
    </source>
</evidence>
<dbReference type="Gene3D" id="2.40.37.10">
    <property type="entry name" value="Lyase, Ornithine Decarboxylase, Chain A, domain 1"/>
    <property type="match status" value="1"/>
</dbReference>
<keyword evidence="3 12" id="KW-0210">Decarboxylase</keyword>
<evidence type="ECO:0000256" key="12">
    <source>
        <dbReference type="HAMAP-Rule" id="MF_02120"/>
    </source>
</evidence>
<evidence type="ECO:0000256" key="8">
    <source>
        <dbReference type="ARBA" id="ARBA00060643"/>
    </source>
</evidence>
<dbReference type="Pfam" id="PF00278">
    <property type="entry name" value="Orn_DAP_Arg_deC"/>
    <property type="match status" value="1"/>
</dbReference>
<evidence type="ECO:0000256" key="3">
    <source>
        <dbReference type="ARBA" id="ARBA00022793"/>
    </source>
</evidence>
<dbReference type="FunFam" id="3.20.20.10:FF:000003">
    <property type="entry name" value="Diaminopimelate decarboxylase"/>
    <property type="match status" value="1"/>
</dbReference>
<comment type="function">
    <text evidence="12">Specifically catalyzes the decarboxylation of meso-diaminopimelate (meso-DAP) to L-lysine.</text>
</comment>
<dbReference type="EMBL" id="JABAIM010000004">
    <property type="protein sequence ID" value="NLR76460.1"/>
    <property type="molecule type" value="Genomic_DNA"/>
</dbReference>
<dbReference type="InterPro" id="IPR022643">
    <property type="entry name" value="De-COase2_C"/>
</dbReference>
<evidence type="ECO:0000256" key="5">
    <source>
        <dbReference type="ARBA" id="ARBA00023154"/>
    </source>
</evidence>
<dbReference type="Gene3D" id="3.20.20.10">
    <property type="entry name" value="Alanine racemase"/>
    <property type="match status" value="1"/>
</dbReference>
<feature type="domain" description="Orn/DAP/Arg decarboxylase 2 C-terminal" evidence="15">
    <location>
        <begin position="30"/>
        <end position="369"/>
    </location>
</feature>
<feature type="binding site" evidence="12">
    <location>
        <position position="316"/>
    </location>
    <ligand>
        <name>substrate</name>
    </ligand>
</feature>
<evidence type="ECO:0000256" key="6">
    <source>
        <dbReference type="ARBA" id="ARBA00023239"/>
    </source>
</evidence>
<dbReference type="NCBIfam" id="TIGR01048">
    <property type="entry name" value="lysA"/>
    <property type="match status" value="1"/>
</dbReference>
<dbReference type="HAMAP" id="MF_02120">
    <property type="entry name" value="LysA"/>
    <property type="match status" value="1"/>
</dbReference>
<evidence type="ECO:0000259" key="15">
    <source>
        <dbReference type="Pfam" id="PF00278"/>
    </source>
</evidence>
<comment type="similarity">
    <text evidence="9 12">Belongs to the Orn/Lys/Arg decarboxylase class-II family. LysA subfamily.</text>
</comment>
<evidence type="ECO:0000256" key="2">
    <source>
        <dbReference type="ARBA" id="ARBA00022605"/>
    </source>
</evidence>
<feature type="binding site" evidence="12">
    <location>
        <position position="239"/>
    </location>
    <ligand>
        <name>pyridoxal 5'-phosphate</name>
        <dbReference type="ChEBI" id="CHEBI:597326"/>
    </ligand>
</feature>
<comment type="caution">
    <text evidence="17">The sequence shown here is derived from an EMBL/GenBank/DDBJ whole genome shotgun (WGS) entry which is preliminary data.</text>
</comment>
<dbReference type="InterPro" id="IPR022644">
    <property type="entry name" value="De-COase2_N"/>
</dbReference>
<dbReference type="EC" id="4.1.1.20" evidence="10 12"/>
<dbReference type="AlphaFoldDB" id="A0A847RZB2"/>
<dbReference type="Proteomes" id="UP000587991">
    <property type="component" value="Unassembled WGS sequence"/>
</dbReference>
<comment type="subunit">
    <text evidence="12">Homodimer.</text>
</comment>
<dbReference type="InterPro" id="IPR002986">
    <property type="entry name" value="DAP_deCOOHase_LysA"/>
</dbReference>
<sequence length="419" mass="44971">MPALHYQQQTLYLDDVALPSIAHQFTTPCFVYSKRTLLQAWQAYRDAFAGQDALICYAMKANSNLSLLKLLVDAGAGMDIVSGGELERALLAGCPPERIVFSGVGKTVTEMHRALEVGIHCFNVESSAELDRLSAVATRMGKTAAVSLRINPDVDAGTHPYISTGLKGNKFGIAHAEALATYRKAASLPGLQVVGIDCHIGSQLTELSPFIDALDRLLSLVDQLAAEGIVLQHVDMGGGIGICYDAETPPPVRDYAQAIAERLAGRGLKLVLEPGRAIVGNAGVLLTRVEFLKQGETKNFAIVDAAMNDLIRPALYEGWHQVLPVEQQEGLPERVYDVVGPVCESADFLAQDRTLAIRAGDLLAIGSAGAYGMAMSSNYNSRVRAAEILVDGDRVQLIRQRETLAQMLACEQACLPEAG</sequence>
<evidence type="ECO:0000256" key="9">
    <source>
        <dbReference type="ARBA" id="ARBA00060983"/>
    </source>
</evidence>
<dbReference type="GO" id="GO:0030170">
    <property type="term" value="F:pyridoxal phosphate binding"/>
    <property type="evidence" value="ECO:0007669"/>
    <property type="project" value="UniProtKB-UniRule"/>
</dbReference>
<evidence type="ECO:0000256" key="4">
    <source>
        <dbReference type="ARBA" id="ARBA00022898"/>
    </source>
</evidence>
<comment type="catalytic activity">
    <reaction evidence="7 12 14">
        <text>meso-2,6-diaminopimelate + H(+) = L-lysine + CO2</text>
        <dbReference type="Rhea" id="RHEA:15101"/>
        <dbReference type="ChEBI" id="CHEBI:15378"/>
        <dbReference type="ChEBI" id="CHEBI:16526"/>
        <dbReference type="ChEBI" id="CHEBI:32551"/>
        <dbReference type="ChEBI" id="CHEBI:57791"/>
        <dbReference type="EC" id="4.1.1.20"/>
    </reaction>
</comment>
<feature type="active site" description="Proton donor" evidence="13">
    <location>
        <position position="343"/>
    </location>
</feature>
<dbReference type="PANTHER" id="PTHR43727:SF2">
    <property type="entry name" value="GROUP IV DECARBOXYLASE"/>
    <property type="match status" value="1"/>
</dbReference>
<dbReference type="PROSITE" id="PS00878">
    <property type="entry name" value="ODR_DC_2_1"/>
    <property type="match status" value="1"/>
</dbReference>
<dbReference type="FunFam" id="2.40.37.10:FF:000003">
    <property type="entry name" value="Diaminopimelate decarboxylase"/>
    <property type="match status" value="1"/>
</dbReference>
<feature type="binding site" evidence="12">
    <location>
        <position position="276"/>
    </location>
    <ligand>
        <name>substrate</name>
    </ligand>
</feature>
<dbReference type="InterPro" id="IPR009006">
    <property type="entry name" value="Ala_racemase/Decarboxylase_C"/>
</dbReference>
<accession>A0A847RZB2</accession>
<dbReference type="GO" id="GO:0009089">
    <property type="term" value="P:lysine biosynthetic process via diaminopimelate"/>
    <property type="evidence" value="ECO:0007669"/>
    <property type="project" value="UniProtKB-UniRule"/>
</dbReference>
<evidence type="ECO:0000259" key="16">
    <source>
        <dbReference type="Pfam" id="PF02784"/>
    </source>
</evidence>
<dbReference type="RefSeq" id="WP_168878418.1">
    <property type="nucleotide sequence ID" value="NZ_JABAIM010000004.1"/>
</dbReference>
<dbReference type="PROSITE" id="PS00879">
    <property type="entry name" value="ODR_DC_2_2"/>
    <property type="match status" value="1"/>
</dbReference>
<dbReference type="SUPFAM" id="SSF51419">
    <property type="entry name" value="PLP-binding barrel"/>
    <property type="match status" value="1"/>
</dbReference>
<evidence type="ECO:0000256" key="7">
    <source>
        <dbReference type="ARBA" id="ARBA00050464"/>
    </source>
</evidence>
<evidence type="ECO:0000256" key="1">
    <source>
        <dbReference type="ARBA" id="ARBA00001933"/>
    </source>
</evidence>
<feature type="binding site" evidence="12">
    <location>
        <position position="312"/>
    </location>
    <ligand>
        <name>substrate</name>
    </ligand>
</feature>
<evidence type="ECO:0000256" key="11">
    <source>
        <dbReference type="ARBA" id="ARBA00074972"/>
    </source>
</evidence>
<gene>
    <name evidence="12 17" type="primary">lysA</name>
    <name evidence="17" type="ORF">HF682_14935</name>
</gene>
<dbReference type="InterPro" id="IPR029066">
    <property type="entry name" value="PLP-binding_barrel"/>
</dbReference>
<dbReference type="PRINTS" id="PR01179">
    <property type="entry name" value="ODADCRBXLASE"/>
</dbReference>
<dbReference type="InterPro" id="IPR022657">
    <property type="entry name" value="De-COase2_CS"/>
</dbReference>
<dbReference type="PANTHER" id="PTHR43727">
    <property type="entry name" value="DIAMINOPIMELATE DECARBOXYLASE"/>
    <property type="match status" value="1"/>
</dbReference>
<evidence type="ECO:0000256" key="14">
    <source>
        <dbReference type="RuleBase" id="RU003738"/>
    </source>
</evidence>
<dbReference type="UniPathway" id="UPA00034">
    <property type="reaction ID" value="UER00027"/>
</dbReference>
<keyword evidence="6 12" id="KW-0456">Lyase</keyword>
<feature type="domain" description="Orn/DAP/Arg decarboxylase 2 N-terminal" evidence="16">
    <location>
        <begin position="37"/>
        <end position="280"/>
    </location>
</feature>
<dbReference type="SUPFAM" id="SSF50621">
    <property type="entry name" value="Alanine racemase C-terminal domain-like"/>
    <property type="match status" value="1"/>
</dbReference>
<dbReference type="InterPro" id="IPR022653">
    <property type="entry name" value="De-COase2_pyr-phos_BS"/>
</dbReference>
<protein>
    <recommendedName>
        <fullName evidence="11 12">Diaminopimelate decarboxylase</fullName>
        <shortName evidence="12">DAP decarboxylase</shortName>
        <shortName evidence="12">DAPDC</shortName>
        <ecNumber evidence="10 12">4.1.1.20</ecNumber>
    </recommendedName>
</protein>
<reference evidence="17 18" key="1">
    <citation type="submission" date="2020-04" db="EMBL/GenBank/DDBJ databases">
        <title>Draft genome of Leeia sp. IMCC25680.</title>
        <authorList>
            <person name="Song J."/>
            <person name="Cho J.-C."/>
        </authorList>
    </citation>
    <scope>NUCLEOTIDE SEQUENCE [LARGE SCALE GENOMIC DNA]</scope>
    <source>
        <strain evidence="17 18">IMCC25680</strain>
    </source>
</reference>
<comment type="pathway">
    <text evidence="8 12 14">Amino-acid biosynthesis; L-lysine biosynthesis via DAP pathway; L-lysine from DL-2,6-diaminopimelate: step 1/1.</text>
</comment>
<dbReference type="PRINTS" id="PR01181">
    <property type="entry name" value="DAPDCRBXLASE"/>
</dbReference>
<keyword evidence="2 12" id="KW-0028">Amino-acid biosynthesis</keyword>
<feature type="modified residue" description="N6-(pyridoxal phosphate)lysine" evidence="12 13">
    <location>
        <position position="60"/>
    </location>
</feature>
<dbReference type="InterPro" id="IPR000183">
    <property type="entry name" value="Orn/DAP/Arg_de-COase"/>
</dbReference>
<organism evidence="17 18">
    <name type="scientific">Leeia aquatica</name>
    <dbReference type="NCBI Taxonomy" id="2725557"/>
    <lineage>
        <taxon>Bacteria</taxon>
        <taxon>Pseudomonadati</taxon>
        <taxon>Pseudomonadota</taxon>
        <taxon>Betaproteobacteria</taxon>
        <taxon>Neisseriales</taxon>
        <taxon>Leeiaceae</taxon>
        <taxon>Leeia</taxon>
    </lineage>
</organism>
<dbReference type="GO" id="GO:0008836">
    <property type="term" value="F:diaminopimelate decarboxylase activity"/>
    <property type="evidence" value="ECO:0007669"/>
    <property type="project" value="UniProtKB-UniRule"/>
</dbReference>
<keyword evidence="18" id="KW-1185">Reference proteome</keyword>
<comment type="cofactor">
    <cofactor evidence="1 12 13 14">
        <name>pyridoxal 5'-phosphate</name>
        <dbReference type="ChEBI" id="CHEBI:597326"/>
    </cofactor>
</comment>
<name>A0A847RZB2_9NEIS</name>
<evidence type="ECO:0000256" key="13">
    <source>
        <dbReference type="PIRSR" id="PIRSR600183-50"/>
    </source>
</evidence>
<feature type="binding site" evidence="12">
    <location>
        <position position="371"/>
    </location>
    <ligand>
        <name>pyridoxal 5'-phosphate</name>
        <dbReference type="ChEBI" id="CHEBI:597326"/>
    </ligand>
</feature>
<evidence type="ECO:0000256" key="10">
    <source>
        <dbReference type="ARBA" id="ARBA00066427"/>
    </source>
</evidence>
<proteinExistence type="inferred from homology"/>
<feature type="binding site" evidence="12">
    <location>
        <position position="371"/>
    </location>
    <ligand>
        <name>substrate</name>
    </ligand>
</feature>
<feature type="binding site" evidence="12">
    <location>
        <position position="344"/>
    </location>
    <ligand>
        <name>substrate</name>
    </ligand>
</feature>
<dbReference type="Pfam" id="PF02784">
    <property type="entry name" value="Orn_Arg_deC_N"/>
    <property type="match status" value="1"/>
</dbReference>
<feature type="binding site" evidence="12">
    <location>
        <begin position="273"/>
        <end position="276"/>
    </location>
    <ligand>
        <name>pyridoxal 5'-phosphate</name>
        <dbReference type="ChEBI" id="CHEBI:597326"/>
    </ligand>
</feature>
<keyword evidence="5 12" id="KW-0457">Lysine biosynthesis</keyword>
<evidence type="ECO:0000313" key="18">
    <source>
        <dbReference type="Proteomes" id="UP000587991"/>
    </source>
</evidence>